<dbReference type="InterPro" id="IPR015987">
    <property type="entry name" value="UCP022704"/>
</dbReference>
<keyword evidence="2" id="KW-1185">Reference proteome</keyword>
<dbReference type="KEGG" id="dpl:KGM_205520"/>
<protein>
    <submittedName>
        <fullName evidence="1">Uncharacterized protein</fullName>
    </submittedName>
</protein>
<organism evidence="1 2">
    <name type="scientific">Danaus plexippus plexippus</name>
    <dbReference type="NCBI Taxonomy" id="278856"/>
    <lineage>
        <taxon>Eukaryota</taxon>
        <taxon>Metazoa</taxon>
        <taxon>Ecdysozoa</taxon>
        <taxon>Arthropoda</taxon>
        <taxon>Hexapoda</taxon>
        <taxon>Insecta</taxon>
        <taxon>Pterygota</taxon>
        <taxon>Neoptera</taxon>
        <taxon>Endopterygota</taxon>
        <taxon>Lepidoptera</taxon>
        <taxon>Glossata</taxon>
        <taxon>Ditrysia</taxon>
        <taxon>Papilionoidea</taxon>
        <taxon>Nymphalidae</taxon>
        <taxon>Danainae</taxon>
        <taxon>Danaini</taxon>
        <taxon>Danaina</taxon>
        <taxon>Danaus</taxon>
        <taxon>Danaus</taxon>
    </lineage>
</organism>
<dbReference type="Gene3D" id="2.60.120.200">
    <property type="match status" value="1"/>
</dbReference>
<dbReference type="eggNOG" id="ENOG502RZMY">
    <property type="taxonomic scope" value="Eukaryota"/>
</dbReference>
<dbReference type="PANTHER" id="PTHR35332">
    <property type="entry name" value="REGULATION OF ENOLASE PROTEIN 1"/>
    <property type="match status" value="1"/>
</dbReference>
<dbReference type="InterPro" id="IPR009784">
    <property type="entry name" value="DUF1349"/>
</dbReference>
<accession>A0A212F7P0</accession>
<dbReference type="OrthoDB" id="42525at2759"/>
<comment type="caution">
    <text evidence="1">The sequence shown here is derived from an EMBL/GenBank/DDBJ whole genome shotgun (WGS) entry which is preliminary data.</text>
</comment>
<evidence type="ECO:0000313" key="1">
    <source>
        <dbReference type="EMBL" id="OWR49738.1"/>
    </source>
</evidence>
<evidence type="ECO:0000313" key="2">
    <source>
        <dbReference type="Proteomes" id="UP000007151"/>
    </source>
</evidence>
<dbReference type="InterPro" id="IPR013320">
    <property type="entry name" value="ConA-like_dom_sf"/>
</dbReference>
<sequence length="199" mass="22964">MESINLTDISFNKNFKWLNKPSSYKLDGDVLIVTTDNKTDFWQETWYNFRVNTGHIFGAEIKGDFSLEICVEADFTTLYDQAGLMIYADEKHWLKAGIEYNDGQPMIGSVLTRDLSDWSTGVFTEDPRKFWLRMTKVNNVLCVKYSADNTTWRLLRLCPFAVDKYLVGPMCCSPQREGLIVKFSEAKFSKPPEDILHSN</sequence>
<reference evidence="1 2" key="1">
    <citation type="journal article" date="2011" name="Cell">
        <title>The monarch butterfly genome yields insights into long-distance migration.</title>
        <authorList>
            <person name="Zhan S."/>
            <person name="Merlin C."/>
            <person name="Boore J.L."/>
            <person name="Reppert S.M."/>
        </authorList>
    </citation>
    <scope>NUCLEOTIDE SEQUENCE [LARGE SCALE GENOMIC DNA]</scope>
    <source>
        <strain evidence="1">F-2</strain>
    </source>
</reference>
<dbReference type="PANTHER" id="PTHR35332:SF2">
    <property type="entry name" value="REGULATION OF ENOLASE PROTEIN 1"/>
    <property type="match status" value="1"/>
</dbReference>
<gene>
    <name evidence="1" type="ORF">KGM_205520</name>
</gene>
<dbReference type="EMBL" id="AGBW02009857">
    <property type="protein sequence ID" value="OWR49738.1"/>
    <property type="molecule type" value="Genomic_DNA"/>
</dbReference>
<dbReference type="Pfam" id="PF07081">
    <property type="entry name" value="DUF1349"/>
    <property type="match status" value="1"/>
</dbReference>
<name>A0A212F7P0_DANPL</name>
<proteinExistence type="predicted"/>
<dbReference type="PIRSF" id="PIRSF022704">
    <property type="entry name" value="UCP022704"/>
    <property type="match status" value="1"/>
</dbReference>
<dbReference type="AlphaFoldDB" id="A0A212F7P0"/>
<dbReference type="SUPFAM" id="SSF49899">
    <property type="entry name" value="Concanavalin A-like lectins/glucanases"/>
    <property type="match status" value="1"/>
</dbReference>
<dbReference type="Proteomes" id="UP000007151">
    <property type="component" value="Unassembled WGS sequence"/>
</dbReference>